<feature type="domain" description="Pyrroloquinoline quinone-dependent pyranose dehydrogenase beta-propeller" evidence="2">
    <location>
        <begin position="38"/>
        <end position="424"/>
    </location>
</feature>
<dbReference type="AlphaFoldDB" id="A0AAN7CRT7"/>
<reference evidence="3" key="2">
    <citation type="submission" date="2023-05" db="EMBL/GenBank/DDBJ databases">
        <authorList>
            <consortium name="Lawrence Berkeley National Laboratory"/>
            <person name="Steindorff A."/>
            <person name="Hensen N."/>
            <person name="Bonometti L."/>
            <person name="Westerberg I."/>
            <person name="Brannstrom I.O."/>
            <person name="Guillou S."/>
            <person name="Cros-Aarteil S."/>
            <person name="Calhoun S."/>
            <person name="Haridas S."/>
            <person name="Kuo A."/>
            <person name="Mondo S."/>
            <person name="Pangilinan J."/>
            <person name="Riley R."/>
            <person name="Labutti K."/>
            <person name="Andreopoulos B."/>
            <person name="Lipzen A."/>
            <person name="Chen C."/>
            <person name="Yanf M."/>
            <person name="Daum C."/>
            <person name="Ng V."/>
            <person name="Clum A."/>
            <person name="Ohm R."/>
            <person name="Martin F."/>
            <person name="Silar P."/>
            <person name="Natvig D."/>
            <person name="Lalanne C."/>
            <person name="Gautier V."/>
            <person name="Ament-Velasquez S.L."/>
            <person name="Kruys A."/>
            <person name="Hutchinson M.I."/>
            <person name="Powell A.J."/>
            <person name="Barry K."/>
            <person name="Miller A.N."/>
            <person name="Grigoriev I.V."/>
            <person name="Debuchy R."/>
            <person name="Gladieux P."/>
            <person name="Thoren M.H."/>
            <person name="Johannesson H."/>
        </authorList>
    </citation>
    <scope>NUCLEOTIDE SEQUENCE</scope>
    <source>
        <strain evidence="3">CBS 359.72</strain>
    </source>
</reference>
<comment type="caution">
    <text evidence="3">The sequence shown here is derived from an EMBL/GenBank/DDBJ whole genome shotgun (WGS) entry which is preliminary data.</text>
</comment>
<evidence type="ECO:0000259" key="2">
    <source>
        <dbReference type="Pfam" id="PF22807"/>
    </source>
</evidence>
<dbReference type="PANTHER" id="PTHR47572:SF4">
    <property type="entry name" value="LACTONASE DRP35"/>
    <property type="match status" value="1"/>
</dbReference>
<name>A0AAN7CRT7_9PEZI</name>
<dbReference type="SUPFAM" id="SSF50952">
    <property type="entry name" value="Soluble quinoprotein glucose dehydrogenase"/>
    <property type="match status" value="1"/>
</dbReference>
<proteinExistence type="predicted"/>
<keyword evidence="1" id="KW-0732">Signal</keyword>
<feature type="signal peptide" evidence="1">
    <location>
        <begin position="1"/>
        <end position="23"/>
    </location>
</feature>
<dbReference type="Pfam" id="PF22807">
    <property type="entry name" value="TrAA12"/>
    <property type="match status" value="1"/>
</dbReference>
<evidence type="ECO:0000313" key="3">
    <source>
        <dbReference type="EMBL" id="KAK4247134.1"/>
    </source>
</evidence>
<dbReference type="Gene3D" id="2.120.10.30">
    <property type="entry name" value="TolB, C-terminal domain"/>
    <property type="match status" value="1"/>
</dbReference>
<sequence>MGQLTLFGGLLVLVSTLTDYVSAQSSCPGTGNERFQLKLGNGYRYSKLATGLRSPRHMAVDTEGNLLVAEAGGGTVRRFVLEDQGDIVCAQSNTQIISGQATNHGIVLSADGKTLFTSNLATVKAYDYNAATGQVGQGKDIVTGMSVTGGHPTRTVTTSKWNPDTILVARGSLGNIDAPTTDQAVARSIIKSFSISKGLQTPLDYARDGEVLAWGLRNIVGVTEDPVFGGIWSVENQMDQVHINGRDIHNDNPAERLSYHGVLNDTENRYKGLNYGYPSCVPAWDPENVGINGLLVGSLFKPDGVPEVPDGECANRMTGRLHFPAHTAPLDIKFNSNGTAAYIAFHGSWNRNPADGYRVMRVDFGPDGQPVQPVTSKTAQVPVFENSQMANCPMSCFRPAGLAFDQKGRLFVSSDTSGDIYVIYGA</sequence>
<accession>A0AAN7CRT7</accession>
<dbReference type="InterPro" id="IPR011041">
    <property type="entry name" value="Quinoprot_gluc/sorb_DH_b-prop"/>
</dbReference>
<dbReference type="PANTHER" id="PTHR47572">
    <property type="entry name" value="LIPOPROTEIN-RELATED"/>
    <property type="match status" value="1"/>
</dbReference>
<dbReference type="InterPro" id="IPR051262">
    <property type="entry name" value="SMP-30/CGR1_Lactonase"/>
</dbReference>
<keyword evidence="4" id="KW-1185">Reference proteome</keyword>
<organism evidence="3 4">
    <name type="scientific">Corynascus novoguineensis</name>
    <dbReference type="NCBI Taxonomy" id="1126955"/>
    <lineage>
        <taxon>Eukaryota</taxon>
        <taxon>Fungi</taxon>
        <taxon>Dikarya</taxon>
        <taxon>Ascomycota</taxon>
        <taxon>Pezizomycotina</taxon>
        <taxon>Sordariomycetes</taxon>
        <taxon>Sordariomycetidae</taxon>
        <taxon>Sordariales</taxon>
        <taxon>Chaetomiaceae</taxon>
        <taxon>Corynascus</taxon>
    </lineage>
</organism>
<dbReference type="EMBL" id="MU857659">
    <property type="protein sequence ID" value="KAK4247134.1"/>
    <property type="molecule type" value="Genomic_DNA"/>
</dbReference>
<gene>
    <name evidence="3" type="ORF">C7999DRAFT_41467</name>
</gene>
<dbReference type="Proteomes" id="UP001303647">
    <property type="component" value="Unassembled WGS sequence"/>
</dbReference>
<dbReference type="InterPro" id="IPR011042">
    <property type="entry name" value="6-blade_b-propeller_TolB-like"/>
</dbReference>
<feature type="chain" id="PRO_5042993414" evidence="1">
    <location>
        <begin position="24"/>
        <end position="426"/>
    </location>
</feature>
<evidence type="ECO:0000256" key="1">
    <source>
        <dbReference type="SAM" id="SignalP"/>
    </source>
</evidence>
<dbReference type="InterPro" id="IPR054539">
    <property type="entry name" value="Beta-prop_PDH"/>
</dbReference>
<evidence type="ECO:0000313" key="4">
    <source>
        <dbReference type="Proteomes" id="UP001303647"/>
    </source>
</evidence>
<protein>
    <submittedName>
        <fullName evidence="3">Soluble quino protein glucose/sorbosone dehydrogenase</fullName>
    </submittedName>
</protein>
<reference evidence="3" key="1">
    <citation type="journal article" date="2023" name="Mol. Phylogenet. Evol.">
        <title>Genome-scale phylogeny and comparative genomics of the fungal order Sordariales.</title>
        <authorList>
            <person name="Hensen N."/>
            <person name="Bonometti L."/>
            <person name="Westerberg I."/>
            <person name="Brannstrom I.O."/>
            <person name="Guillou S."/>
            <person name="Cros-Aarteil S."/>
            <person name="Calhoun S."/>
            <person name="Haridas S."/>
            <person name="Kuo A."/>
            <person name="Mondo S."/>
            <person name="Pangilinan J."/>
            <person name="Riley R."/>
            <person name="LaButti K."/>
            <person name="Andreopoulos B."/>
            <person name="Lipzen A."/>
            <person name="Chen C."/>
            <person name="Yan M."/>
            <person name="Daum C."/>
            <person name="Ng V."/>
            <person name="Clum A."/>
            <person name="Steindorff A."/>
            <person name="Ohm R.A."/>
            <person name="Martin F."/>
            <person name="Silar P."/>
            <person name="Natvig D.O."/>
            <person name="Lalanne C."/>
            <person name="Gautier V."/>
            <person name="Ament-Velasquez S.L."/>
            <person name="Kruys A."/>
            <person name="Hutchinson M.I."/>
            <person name="Powell A.J."/>
            <person name="Barry K."/>
            <person name="Miller A.N."/>
            <person name="Grigoriev I.V."/>
            <person name="Debuchy R."/>
            <person name="Gladieux P."/>
            <person name="Hiltunen Thoren M."/>
            <person name="Johannesson H."/>
        </authorList>
    </citation>
    <scope>NUCLEOTIDE SEQUENCE</scope>
    <source>
        <strain evidence="3">CBS 359.72</strain>
    </source>
</reference>